<reference evidence="2" key="2">
    <citation type="submission" date="2020-11" db="EMBL/GenBank/DDBJ databases">
        <authorList>
            <person name="McCartney M.A."/>
            <person name="Auch B."/>
            <person name="Kono T."/>
            <person name="Mallez S."/>
            <person name="Becker A."/>
            <person name="Gohl D.M."/>
            <person name="Silverstein K.A.T."/>
            <person name="Koren S."/>
            <person name="Bechman K.B."/>
            <person name="Herman A."/>
            <person name="Abrahante J.E."/>
            <person name="Garbe J."/>
        </authorList>
    </citation>
    <scope>NUCLEOTIDE SEQUENCE</scope>
    <source>
        <strain evidence="2">Duluth1</strain>
        <tissue evidence="2">Whole animal</tissue>
    </source>
</reference>
<dbReference type="PANTHER" id="PTHR46880:SF5">
    <property type="entry name" value="DUF4371 DOMAIN-CONTAINING PROTEIN"/>
    <property type="match status" value="1"/>
</dbReference>
<feature type="domain" description="HAT C-terminal dimerisation" evidence="1">
    <location>
        <begin position="12"/>
        <end position="65"/>
    </location>
</feature>
<dbReference type="SUPFAM" id="SSF53098">
    <property type="entry name" value="Ribonuclease H-like"/>
    <property type="match status" value="1"/>
</dbReference>
<name>A0A9D4LBH7_DREPO</name>
<evidence type="ECO:0000259" key="1">
    <source>
        <dbReference type="Pfam" id="PF05699"/>
    </source>
</evidence>
<dbReference type="AlphaFoldDB" id="A0A9D4LBH7"/>
<gene>
    <name evidence="2" type="ORF">DPMN_097995</name>
</gene>
<evidence type="ECO:0000313" key="3">
    <source>
        <dbReference type="Proteomes" id="UP000828390"/>
    </source>
</evidence>
<dbReference type="Proteomes" id="UP000828390">
    <property type="component" value="Unassembled WGS sequence"/>
</dbReference>
<sequence length="90" mass="10402">MELVAKKESIGNLFPNMIKLLSTHETLILSTEAVERVFSQVQLIVTEHRNRLEVQTTNRLLIIKLNTSSHTDVDMRKVVTAFLEKNRRIT</sequence>
<dbReference type="PANTHER" id="PTHR46880">
    <property type="entry name" value="RAS-ASSOCIATING DOMAIN-CONTAINING PROTEIN"/>
    <property type="match status" value="1"/>
</dbReference>
<accession>A0A9D4LBH7</accession>
<evidence type="ECO:0000313" key="2">
    <source>
        <dbReference type="EMBL" id="KAH3855428.1"/>
    </source>
</evidence>
<protein>
    <recommendedName>
        <fullName evidence="1">HAT C-terminal dimerisation domain-containing protein</fullName>
    </recommendedName>
</protein>
<organism evidence="2 3">
    <name type="scientific">Dreissena polymorpha</name>
    <name type="common">Zebra mussel</name>
    <name type="synonym">Mytilus polymorpha</name>
    <dbReference type="NCBI Taxonomy" id="45954"/>
    <lineage>
        <taxon>Eukaryota</taxon>
        <taxon>Metazoa</taxon>
        <taxon>Spiralia</taxon>
        <taxon>Lophotrochozoa</taxon>
        <taxon>Mollusca</taxon>
        <taxon>Bivalvia</taxon>
        <taxon>Autobranchia</taxon>
        <taxon>Heteroconchia</taxon>
        <taxon>Euheterodonta</taxon>
        <taxon>Imparidentia</taxon>
        <taxon>Neoheterodontei</taxon>
        <taxon>Myida</taxon>
        <taxon>Dreissenoidea</taxon>
        <taxon>Dreissenidae</taxon>
        <taxon>Dreissena</taxon>
    </lineage>
</organism>
<dbReference type="InterPro" id="IPR012337">
    <property type="entry name" value="RNaseH-like_sf"/>
</dbReference>
<dbReference type="InterPro" id="IPR008906">
    <property type="entry name" value="HATC_C_dom"/>
</dbReference>
<dbReference type="GO" id="GO:0046983">
    <property type="term" value="F:protein dimerization activity"/>
    <property type="evidence" value="ECO:0007669"/>
    <property type="project" value="InterPro"/>
</dbReference>
<keyword evidence="3" id="KW-1185">Reference proteome</keyword>
<proteinExistence type="predicted"/>
<dbReference type="EMBL" id="JAIWYP010000003">
    <property type="protein sequence ID" value="KAH3855428.1"/>
    <property type="molecule type" value="Genomic_DNA"/>
</dbReference>
<reference evidence="2" key="1">
    <citation type="journal article" date="2019" name="bioRxiv">
        <title>The Genome of the Zebra Mussel, Dreissena polymorpha: A Resource for Invasive Species Research.</title>
        <authorList>
            <person name="McCartney M.A."/>
            <person name="Auch B."/>
            <person name="Kono T."/>
            <person name="Mallez S."/>
            <person name="Zhang Y."/>
            <person name="Obille A."/>
            <person name="Becker A."/>
            <person name="Abrahante J.E."/>
            <person name="Garbe J."/>
            <person name="Badalamenti J.P."/>
            <person name="Herman A."/>
            <person name="Mangelson H."/>
            <person name="Liachko I."/>
            <person name="Sullivan S."/>
            <person name="Sone E.D."/>
            <person name="Koren S."/>
            <person name="Silverstein K.A.T."/>
            <person name="Beckman K.B."/>
            <person name="Gohl D.M."/>
        </authorList>
    </citation>
    <scope>NUCLEOTIDE SEQUENCE</scope>
    <source>
        <strain evidence="2">Duluth1</strain>
        <tissue evidence="2">Whole animal</tissue>
    </source>
</reference>
<comment type="caution">
    <text evidence="2">The sequence shown here is derived from an EMBL/GenBank/DDBJ whole genome shotgun (WGS) entry which is preliminary data.</text>
</comment>
<dbReference type="Pfam" id="PF05699">
    <property type="entry name" value="Dimer_Tnp_hAT"/>
    <property type="match status" value="1"/>
</dbReference>